<proteinExistence type="predicted"/>
<accession>A0ACB6RXH2</accession>
<keyword evidence="2" id="KW-1185">Reference proteome</keyword>
<name>A0ACB6RXH2_9PLEO</name>
<gene>
    <name evidence="1" type="ORF">BU25DRAFT_318602</name>
</gene>
<dbReference type="Proteomes" id="UP000799754">
    <property type="component" value="Unassembled WGS sequence"/>
</dbReference>
<reference evidence="1" key="1">
    <citation type="journal article" date="2020" name="Stud. Mycol.">
        <title>101 Dothideomycetes genomes: a test case for predicting lifestyles and emergence of pathogens.</title>
        <authorList>
            <person name="Haridas S."/>
            <person name="Albert R."/>
            <person name="Binder M."/>
            <person name="Bloem J."/>
            <person name="Labutti K."/>
            <person name="Salamov A."/>
            <person name="Andreopoulos B."/>
            <person name="Baker S."/>
            <person name="Barry K."/>
            <person name="Bills G."/>
            <person name="Bluhm B."/>
            <person name="Cannon C."/>
            <person name="Castanera R."/>
            <person name="Culley D."/>
            <person name="Daum C."/>
            <person name="Ezra D."/>
            <person name="Gonzalez J."/>
            <person name="Henrissat B."/>
            <person name="Kuo A."/>
            <person name="Liang C."/>
            <person name="Lipzen A."/>
            <person name="Lutzoni F."/>
            <person name="Magnuson J."/>
            <person name="Mondo S."/>
            <person name="Nolan M."/>
            <person name="Ohm R."/>
            <person name="Pangilinan J."/>
            <person name="Park H.-J."/>
            <person name="Ramirez L."/>
            <person name="Alfaro M."/>
            <person name="Sun H."/>
            <person name="Tritt A."/>
            <person name="Yoshinaga Y."/>
            <person name="Zwiers L.-H."/>
            <person name="Turgeon B."/>
            <person name="Goodwin S."/>
            <person name="Spatafora J."/>
            <person name="Crous P."/>
            <person name="Grigoriev I."/>
        </authorList>
    </citation>
    <scope>NUCLEOTIDE SEQUENCE</scope>
    <source>
        <strain evidence="1">CBS 525.71</strain>
    </source>
</reference>
<organism evidence="1 2">
    <name type="scientific">Macroventuria anomochaeta</name>
    <dbReference type="NCBI Taxonomy" id="301207"/>
    <lineage>
        <taxon>Eukaryota</taxon>
        <taxon>Fungi</taxon>
        <taxon>Dikarya</taxon>
        <taxon>Ascomycota</taxon>
        <taxon>Pezizomycotina</taxon>
        <taxon>Dothideomycetes</taxon>
        <taxon>Pleosporomycetidae</taxon>
        <taxon>Pleosporales</taxon>
        <taxon>Pleosporineae</taxon>
        <taxon>Didymellaceae</taxon>
        <taxon>Macroventuria</taxon>
    </lineage>
</organism>
<feature type="non-terminal residue" evidence="1">
    <location>
        <position position="1"/>
    </location>
</feature>
<dbReference type="EMBL" id="MU006723">
    <property type="protein sequence ID" value="KAF2625838.1"/>
    <property type="molecule type" value="Genomic_DNA"/>
</dbReference>
<sequence>LVSEINVLNTSLPPNIFVRHGESRLDVMKCVIIGPGDTPYENGIFEFDIFCPAEYPNVPPLVSFKGTGGGVHGINPNLYADGKVCLSLLGTWSGEPWKPGESTLLQVLVSLQAMVFCEQPWYNEPGRERSYGRGHANSASEAYNGRLRELTVRLAM</sequence>
<evidence type="ECO:0000313" key="2">
    <source>
        <dbReference type="Proteomes" id="UP000799754"/>
    </source>
</evidence>
<comment type="caution">
    <text evidence="1">The sequence shown here is derived from an EMBL/GenBank/DDBJ whole genome shotgun (WGS) entry which is preliminary data.</text>
</comment>
<protein>
    <submittedName>
        <fullName evidence="1">UBC-like protein</fullName>
    </submittedName>
</protein>
<feature type="non-terminal residue" evidence="1">
    <location>
        <position position="156"/>
    </location>
</feature>
<evidence type="ECO:0000313" key="1">
    <source>
        <dbReference type="EMBL" id="KAF2625838.1"/>
    </source>
</evidence>